<protein>
    <submittedName>
        <fullName evidence="2">Uncharacterized protein</fullName>
    </submittedName>
</protein>
<reference evidence="2 3" key="1">
    <citation type="journal article" date="2021" name="Sci. Rep.">
        <title>Genome sequencing of the multicellular alga Astrephomene provides insights into convergent evolution of germ-soma differentiation.</title>
        <authorList>
            <person name="Yamashita S."/>
            <person name="Yamamoto K."/>
            <person name="Matsuzaki R."/>
            <person name="Suzuki S."/>
            <person name="Yamaguchi H."/>
            <person name="Hirooka S."/>
            <person name="Minakuchi Y."/>
            <person name="Miyagishima S."/>
            <person name="Kawachi M."/>
            <person name="Toyoda A."/>
            <person name="Nozaki H."/>
        </authorList>
    </citation>
    <scope>NUCLEOTIDE SEQUENCE [LARGE SCALE GENOMIC DNA]</scope>
    <source>
        <strain evidence="2 3">NIES-4017</strain>
    </source>
</reference>
<proteinExistence type="predicted"/>
<dbReference type="EMBL" id="BMAR01000005">
    <property type="protein sequence ID" value="GFR43505.1"/>
    <property type="molecule type" value="Genomic_DNA"/>
</dbReference>
<feature type="region of interest" description="Disordered" evidence="1">
    <location>
        <begin position="119"/>
        <end position="146"/>
    </location>
</feature>
<feature type="compositionally biased region" description="Gly residues" evidence="1">
    <location>
        <begin position="252"/>
        <end position="274"/>
    </location>
</feature>
<name>A0AAD3HKB7_9CHLO</name>
<feature type="compositionally biased region" description="Low complexity" evidence="1">
    <location>
        <begin position="195"/>
        <end position="229"/>
    </location>
</feature>
<gene>
    <name evidence="2" type="ORF">Agub_g4597</name>
</gene>
<feature type="region of interest" description="Disordered" evidence="1">
    <location>
        <begin position="168"/>
        <end position="312"/>
    </location>
</feature>
<dbReference type="GO" id="GO:0031593">
    <property type="term" value="F:polyubiquitin modification-dependent protein binding"/>
    <property type="evidence" value="ECO:0007669"/>
    <property type="project" value="TreeGrafter"/>
</dbReference>
<dbReference type="GO" id="GO:0004222">
    <property type="term" value="F:metalloendopeptidase activity"/>
    <property type="evidence" value="ECO:0007669"/>
    <property type="project" value="InterPro"/>
</dbReference>
<dbReference type="PANTHER" id="PTHR21220:SF0">
    <property type="entry name" value="DNA-DEPENDENT METALLOPROTEASE SPRTN"/>
    <property type="match status" value="1"/>
</dbReference>
<dbReference type="GO" id="GO:0006974">
    <property type="term" value="P:DNA damage response"/>
    <property type="evidence" value="ECO:0007669"/>
    <property type="project" value="InterPro"/>
</dbReference>
<dbReference type="GO" id="GO:0003697">
    <property type="term" value="F:single-stranded DNA binding"/>
    <property type="evidence" value="ECO:0007669"/>
    <property type="project" value="InterPro"/>
</dbReference>
<evidence type="ECO:0000313" key="2">
    <source>
        <dbReference type="EMBL" id="GFR43505.1"/>
    </source>
</evidence>
<sequence>MIHAHNMTLKIRDPDPGGHGPPFLELMNKINVSTVPDPQRPPGGYKITTTHSMIGEVENYRTHWWECERCRKVIKRSMNRPPQEADCIGRTGSRGPSCRDPNCGYHTHIRQCGGAFIKVREPDPKKPTRKKSPARKPGSRPALAPGQQRIDSVAAGAAGAAAAVAGAGAGATAGPSGRGAKRPASALAENRQGKPAPGAGASVPSGGPSGSRTSGASGSQQPTRSQQPTQPRPHHHPQQQPLERLWGQVRGTAGGSGGSGGGTDAAGGGSGAAGAPGSPGRPGSQQAGGSRRDPNFLPPSVGSFPSPKTHKP</sequence>
<feature type="compositionally biased region" description="Low complexity" evidence="1">
    <location>
        <begin position="275"/>
        <end position="289"/>
    </location>
</feature>
<dbReference type="AlphaFoldDB" id="A0AAD3HKB7"/>
<accession>A0AAD3HKB7</accession>
<comment type="caution">
    <text evidence="2">The sequence shown here is derived from an EMBL/GenBank/DDBJ whole genome shotgun (WGS) entry which is preliminary data.</text>
</comment>
<dbReference type="InterPro" id="IPR044245">
    <property type="entry name" value="Spartan"/>
</dbReference>
<keyword evidence="3" id="KW-1185">Reference proteome</keyword>
<feature type="compositionally biased region" description="Basic residues" evidence="1">
    <location>
        <begin position="127"/>
        <end position="138"/>
    </location>
</feature>
<organism evidence="2 3">
    <name type="scientific">Astrephomene gubernaculifera</name>
    <dbReference type="NCBI Taxonomy" id="47775"/>
    <lineage>
        <taxon>Eukaryota</taxon>
        <taxon>Viridiplantae</taxon>
        <taxon>Chlorophyta</taxon>
        <taxon>core chlorophytes</taxon>
        <taxon>Chlorophyceae</taxon>
        <taxon>CS clade</taxon>
        <taxon>Chlamydomonadales</taxon>
        <taxon>Astrephomenaceae</taxon>
        <taxon>Astrephomene</taxon>
    </lineage>
</organism>
<evidence type="ECO:0000256" key="1">
    <source>
        <dbReference type="SAM" id="MobiDB-lite"/>
    </source>
</evidence>
<feature type="non-terminal residue" evidence="2">
    <location>
        <position position="312"/>
    </location>
</feature>
<dbReference type="Proteomes" id="UP001054857">
    <property type="component" value="Unassembled WGS sequence"/>
</dbReference>
<evidence type="ECO:0000313" key="3">
    <source>
        <dbReference type="Proteomes" id="UP001054857"/>
    </source>
</evidence>
<dbReference type="GO" id="GO:0005634">
    <property type="term" value="C:nucleus"/>
    <property type="evidence" value="ECO:0007669"/>
    <property type="project" value="TreeGrafter"/>
</dbReference>
<dbReference type="PANTHER" id="PTHR21220">
    <property type="entry name" value="DNA-DEPENDENT METALLOPROTEASE SPRTN"/>
    <property type="match status" value="1"/>
</dbReference>